<feature type="transmembrane region" description="Helical" evidence="1">
    <location>
        <begin position="138"/>
        <end position="156"/>
    </location>
</feature>
<protein>
    <submittedName>
        <fullName evidence="2">Uncharacterized protein</fullName>
    </submittedName>
</protein>
<accession>A0A6C0L0W4</accession>
<feature type="transmembrane region" description="Helical" evidence="1">
    <location>
        <begin position="38"/>
        <end position="57"/>
    </location>
</feature>
<name>A0A6C0L0W4_9ZZZZ</name>
<evidence type="ECO:0000256" key="1">
    <source>
        <dbReference type="SAM" id="Phobius"/>
    </source>
</evidence>
<reference evidence="2" key="1">
    <citation type="journal article" date="2020" name="Nature">
        <title>Giant virus diversity and host interactions through global metagenomics.</title>
        <authorList>
            <person name="Schulz F."/>
            <person name="Roux S."/>
            <person name="Paez-Espino D."/>
            <person name="Jungbluth S."/>
            <person name="Walsh D.A."/>
            <person name="Denef V.J."/>
            <person name="McMahon K.D."/>
            <person name="Konstantinidis K.T."/>
            <person name="Eloe-Fadrosh E.A."/>
            <person name="Kyrpides N.C."/>
            <person name="Woyke T."/>
        </authorList>
    </citation>
    <scope>NUCLEOTIDE SEQUENCE</scope>
    <source>
        <strain evidence="2">GVMAG-S-ERX555907-102</strain>
    </source>
</reference>
<feature type="transmembrane region" description="Helical" evidence="1">
    <location>
        <begin position="109"/>
        <end position="126"/>
    </location>
</feature>
<organism evidence="2">
    <name type="scientific">viral metagenome</name>
    <dbReference type="NCBI Taxonomy" id="1070528"/>
    <lineage>
        <taxon>unclassified sequences</taxon>
        <taxon>metagenomes</taxon>
        <taxon>organismal metagenomes</taxon>
    </lineage>
</organism>
<keyword evidence="1" id="KW-0472">Membrane</keyword>
<evidence type="ECO:0000313" key="2">
    <source>
        <dbReference type="EMBL" id="QHU22424.1"/>
    </source>
</evidence>
<keyword evidence="1" id="KW-0812">Transmembrane</keyword>
<dbReference type="Gene3D" id="2.60.120.200">
    <property type="match status" value="1"/>
</dbReference>
<keyword evidence="1" id="KW-1133">Transmembrane helix</keyword>
<feature type="transmembrane region" description="Helical" evidence="1">
    <location>
        <begin position="209"/>
        <end position="228"/>
    </location>
</feature>
<feature type="transmembrane region" description="Helical" evidence="1">
    <location>
        <begin position="176"/>
        <end position="197"/>
    </location>
</feature>
<dbReference type="InterPro" id="IPR013320">
    <property type="entry name" value="ConA-like_dom_sf"/>
</dbReference>
<dbReference type="EMBL" id="MN741007">
    <property type="protein sequence ID" value="QHU22424.1"/>
    <property type="molecule type" value="Genomic_DNA"/>
</dbReference>
<dbReference type="AlphaFoldDB" id="A0A6C0L0W4"/>
<proteinExistence type="predicted"/>
<feature type="transmembrane region" description="Helical" evidence="1">
    <location>
        <begin position="69"/>
        <end position="89"/>
    </location>
</feature>
<sequence>MSTVPAPPSHFGNKIGRIFNFLKNVLVLLKKSVVNNTLFTVAFIVFFILFPSIYYLYTFKLFNIVRDFPISTIILTVLTFFSSLTVILLKLEPPSNGANMQVFFKTLYNIGYLFALFLLFSLLFHISKFIVYNSTTSSISIAFLIVLLFLTLRTSYDREANESFNDGVSDIKDNLFTILKNILFLIPCLIVDFMEWIKKHISGLPGTSYMITVIIALAIFLLYVLPIAKELLESTKGITFIQKSKSLEHQIIYLTQKQLKDKIIQSKPFIKRNLLRKNNDFKSYLEKKSSSIPDLDKSRTIEGFDKEIHLLDKNLMYDDEIDQWSKAEKSIIEQEMEKNRLTIDDFKTVKSFKEYILSLRQEDKYYELLNKISDYNKMKNDFIHQEASSLVHLINRTNHIQDYNYHYGLSFWVYFDPQIHSIQASQNKRGFIMTYSNSPKMFYDYNTSELKITIENCENKNNRCSENLVYKTKDILFQRWNHFVVNYNYGTLDAFINNNLVLSKTNVSPYIENAFLKFGSDREPLYNCGICNIKYYDKPLNLTNIGEIYKNKKIPCDA</sequence>
<dbReference type="SUPFAM" id="SSF49899">
    <property type="entry name" value="Concanavalin A-like lectins/glucanases"/>
    <property type="match status" value="1"/>
</dbReference>